<reference evidence="1 2" key="1">
    <citation type="journal article" date="2023" name="Science">
        <title>Complex scaffold remodeling in plant triterpene biosynthesis.</title>
        <authorList>
            <person name="De La Pena R."/>
            <person name="Hodgson H."/>
            <person name="Liu J.C."/>
            <person name="Stephenson M.J."/>
            <person name="Martin A.C."/>
            <person name="Owen C."/>
            <person name="Harkess A."/>
            <person name="Leebens-Mack J."/>
            <person name="Jimenez L.E."/>
            <person name="Osbourn A."/>
            <person name="Sattely E.S."/>
        </authorList>
    </citation>
    <scope>NUCLEOTIDE SEQUENCE [LARGE SCALE GENOMIC DNA]</scope>
    <source>
        <strain evidence="2">cv. JPN11</strain>
        <tissue evidence="1">Leaf</tissue>
    </source>
</reference>
<proteinExistence type="predicted"/>
<dbReference type="Proteomes" id="UP001164539">
    <property type="component" value="Chromosome 5"/>
</dbReference>
<evidence type="ECO:0000313" key="2">
    <source>
        <dbReference type="Proteomes" id="UP001164539"/>
    </source>
</evidence>
<protein>
    <submittedName>
        <fullName evidence="1">Uncharacterized protein</fullName>
    </submittedName>
</protein>
<feature type="non-terminal residue" evidence="1">
    <location>
        <position position="1"/>
    </location>
</feature>
<accession>A0ACC1Y5F8</accession>
<comment type="caution">
    <text evidence="1">The sequence shown here is derived from an EMBL/GenBank/DDBJ whole genome shotgun (WGS) entry which is preliminary data.</text>
</comment>
<evidence type="ECO:0000313" key="1">
    <source>
        <dbReference type="EMBL" id="KAJ4718693.1"/>
    </source>
</evidence>
<organism evidence="1 2">
    <name type="scientific">Melia azedarach</name>
    <name type="common">Chinaberry tree</name>
    <dbReference type="NCBI Taxonomy" id="155640"/>
    <lineage>
        <taxon>Eukaryota</taxon>
        <taxon>Viridiplantae</taxon>
        <taxon>Streptophyta</taxon>
        <taxon>Embryophyta</taxon>
        <taxon>Tracheophyta</taxon>
        <taxon>Spermatophyta</taxon>
        <taxon>Magnoliopsida</taxon>
        <taxon>eudicotyledons</taxon>
        <taxon>Gunneridae</taxon>
        <taxon>Pentapetalae</taxon>
        <taxon>rosids</taxon>
        <taxon>malvids</taxon>
        <taxon>Sapindales</taxon>
        <taxon>Meliaceae</taxon>
        <taxon>Melia</taxon>
    </lineage>
</organism>
<sequence>AHYKLQMIADILQLGTPENCHCNSRFGAYAFYSSRPNRKLQLQTIIVNEASNCNQLCAAFISHQEKARREAVNRRVDKHPVEETERELDEGLLIAGSGCGMKYPESPGSLMYGKGGDSQNQESAILGCAAAAAALY</sequence>
<dbReference type="EMBL" id="CM051398">
    <property type="protein sequence ID" value="KAJ4718693.1"/>
    <property type="molecule type" value="Genomic_DNA"/>
</dbReference>
<name>A0ACC1Y5F8_MELAZ</name>
<keyword evidence="2" id="KW-1185">Reference proteome</keyword>
<gene>
    <name evidence="1" type="ORF">OWV82_010342</name>
</gene>